<evidence type="ECO:0000313" key="1">
    <source>
        <dbReference type="EMBL" id="KAG5274432.1"/>
    </source>
</evidence>
<organism evidence="1 2">
    <name type="scientific">Alosa alosa</name>
    <name type="common">allis shad</name>
    <dbReference type="NCBI Taxonomy" id="278164"/>
    <lineage>
        <taxon>Eukaryota</taxon>
        <taxon>Metazoa</taxon>
        <taxon>Chordata</taxon>
        <taxon>Craniata</taxon>
        <taxon>Vertebrata</taxon>
        <taxon>Euteleostomi</taxon>
        <taxon>Actinopterygii</taxon>
        <taxon>Neopterygii</taxon>
        <taxon>Teleostei</taxon>
        <taxon>Clupei</taxon>
        <taxon>Clupeiformes</taxon>
        <taxon>Clupeoidei</taxon>
        <taxon>Clupeidae</taxon>
        <taxon>Alosa</taxon>
    </lineage>
</organism>
<evidence type="ECO:0000313" key="2">
    <source>
        <dbReference type="Proteomes" id="UP000823561"/>
    </source>
</evidence>
<name>A0AAV6GM52_9TELE</name>
<proteinExistence type="predicted"/>
<sequence>MSHPQPLFHRMRRSHQPHQLHRPLLRWSLSLRMSTNPCLHKHLPLRLLLFSMSLQKCLELNAPLLRSLCQLTLLNGLHF</sequence>
<dbReference type="EMBL" id="JADWDJ010000010">
    <property type="protein sequence ID" value="KAG5274432.1"/>
    <property type="molecule type" value="Genomic_DNA"/>
</dbReference>
<dbReference type="Proteomes" id="UP000823561">
    <property type="component" value="Chromosome 10"/>
</dbReference>
<protein>
    <submittedName>
        <fullName evidence="1">Uncharacterized protein</fullName>
    </submittedName>
</protein>
<reference evidence="1" key="1">
    <citation type="submission" date="2020-10" db="EMBL/GenBank/DDBJ databases">
        <title>Chromosome-scale genome assembly of the Allis shad, Alosa alosa.</title>
        <authorList>
            <person name="Margot Z."/>
            <person name="Christophe K."/>
            <person name="Cabau C."/>
            <person name="Louis A."/>
            <person name="Berthelot C."/>
            <person name="Parey E."/>
            <person name="Roest Crollius H."/>
            <person name="Montfort J."/>
            <person name="Robinson-Rechavi M."/>
            <person name="Bucao C."/>
            <person name="Bouchez O."/>
            <person name="Gislard M."/>
            <person name="Lluch J."/>
            <person name="Milhes M."/>
            <person name="Lampietro C."/>
            <person name="Lopez Roques C."/>
            <person name="Donnadieu C."/>
            <person name="Braasch I."/>
            <person name="Desvignes T."/>
            <person name="Postlethwait J."/>
            <person name="Bobe J."/>
            <person name="Guiguen Y."/>
        </authorList>
    </citation>
    <scope>NUCLEOTIDE SEQUENCE</scope>
    <source>
        <strain evidence="1">M-15738</strain>
        <tissue evidence="1">Blood</tissue>
    </source>
</reference>
<accession>A0AAV6GM52</accession>
<dbReference type="AlphaFoldDB" id="A0AAV6GM52"/>
<keyword evidence="2" id="KW-1185">Reference proteome</keyword>
<gene>
    <name evidence="1" type="ORF">AALO_G00136060</name>
</gene>
<comment type="caution">
    <text evidence="1">The sequence shown here is derived from an EMBL/GenBank/DDBJ whole genome shotgun (WGS) entry which is preliminary data.</text>
</comment>